<evidence type="ECO:0000313" key="7">
    <source>
        <dbReference type="EMBL" id="CAF4387016.1"/>
    </source>
</evidence>
<proteinExistence type="inferred from homology"/>
<reference evidence="7" key="1">
    <citation type="submission" date="2021-02" db="EMBL/GenBank/DDBJ databases">
        <authorList>
            <person name="Nowell W R."/>
        </authorList>
    </citation>
    <scope>NUCLEOTIDE SEQUENCE</scope>
</reference>
<evidence type="ECO:0000256" key="3">
    <source>
        <dbReference type="ARBA" id="ARBA00022687"/>
    </source>
</evidence>
<protein>
    <submittedName>
        <fullName evidence="7">Uncharacterized protein</fullName>
    </submittedName>
</protein>
<feature type="non-terminal residue" evidence="7">
    <location>
        <position position="1"/>
    </location>
</feature>
<dbReference type="GO" id="GO:0005783">
    <property type="term" value="C:endoplasmic reticulum"/>
    <property type="evidence" value="ECO:0007669"/>
    <property type="project" value="UniProtKB-SubCell"/>
</dbReference>
<evidence type="ECO:0000313" key="8">
    <source>
        <dbReference type="Proteomes" id="UP000676336"/>
    </source>
</evidence>
<dbReference type="EMBL" id="CAJOBI010054316">
    <property type="protein sequence ID" value="CAF4387016.1"/>
    <property type="molecule type" value="Genomic_DNA"/>
</dbReference>
<dbReference type="InterPro" id="IPR019330">
    <property type="entry name" value="MESD"/>
</dbReference>
<keyword evidence="5" id="KW-0256">Endoplasmic reticulum</keyword>
<sequence>LQDGSQAYEVKDYLVQQDRCQEVTIDNRPYYGKGAKDTQKANVQDL</sequence>
<evidence type="ECO:0000256" key="2">
    <source>
        <dbReference type="ARBA" id="ARBA00011068"/>
    </source>
</evidence>
<dbReference type="PANTHER" id="PTHR17600:SF2">
    <property type="entry name" value="LRP CHAPERONE MESD"/>
    <property type="match status" value="1"/>
</dbReference>
<keyword evidence="6" id="KW-0143">Chaperone</keyword>
<dbReference type="PANTHER" id="PTHR17600">
    <property type="entry name" value="MESODERM DEVELOPMENT CANDIDATE 2"/>
    <property type="match status" value="1"/>
</dbReference>
<evidence type="ECO:0000256" key="5">
    <source>
        <dbReference type="ARBA" id="ARBA00022824"/>
    </source>
</evidence>
<dbReference type="GO" id="GO:0016055">
    <property type="term" value="P:Wnt signaling pathway"/>
    <property type="evidence" value="ECO:0007669"/>
    <property type="project" value="UniProtKB-KW"/>
</dbReference>
<comment type="similarity">
    <text evidence="2">Belongs to the MESD family.</text>
</comment>
<dbReference type="Pfam" id="PF10185">
    <property type="entry name" value="Mesd"/>
    <property type="match status" value="1"/>
</dbReference>
<comment type="caution">
    <text evidence="7">The sequence shown here is derived from an EMBL/GenBank/DDBJ whole genome shotgun (WGS) entry which is preliminary data.</text>
</comment>
<dbReference type="Gene3D" id="3.30.70.260">
    <property type="match status" value="1"/>
</dbReference>
<gene>
    <name evidence="7" type="ORF">SMN809_LOCUS29832</name>
</gene>
<organism evidence="7 8">
    <name type="scientific">Rotaria magnacalcarata</name>
    <dbReference type="NCBI Taxonomy" id="392030"/>
    <lineage>
        <taxon>Eukaryota</taxon>
        <taxon>Metazoa</taxon>
        <taxon>Spiralia</taxon>
        <taxon>Gnathifera</taxon>
        <taxon>Rotifera</taxon>
        <taxon>Eurotatoria</taxon>
        <taxon>Bdelloidea</taxon>
        <taxon>Philodinida</taxon>
        <taxon>Philodinidae</taxon>
        <taxon>Rotaria</taxon>
    </lineage>
</organism>
<dbReference type="GO" id="GO:0006457">
    <property type="term" value="P:protein folding"/>
    <property type="evidence" value="ECO:0007669"/>
    <property type="project" value="InterPro"/>
</dbReference>
<dbReference type="Proteomes" id="UP000676336">
    <property type="component" value="Unassembled WGS sequence"/>
</dbReference>
<evidence type="ECO:0000256" key="6">
    <source>
        <dbReference type="ARBA" id="ARBA00023186"/>
    </source>
</evidence>
<dbReference type="AlphaFoldDB" id="A0A8S2VI55"/>
<accession>A0A8S2VI55</accession>
<name>A0A8S2VI55_9BILA</name>
<evidence type="ECO:0000256" key="4">
    <source>
        <dbReference type="ARBA" id="ARBA00022729"/>
    </source>
</evidence>
<keyword evidence="4" id="KW-0732">Signal</keyword>
<comment type="subcellular location">
    <subcellularLocation>
        <location evidence="1">Endoplasmic reticulum</location>
    </subcellularLocation>
</comment>
<evidence type="ECO:0000256" key="1">
    <source>
        <dbReference type="ARBA" id="ARBA00004240"/>
    </source>
</evidence>
<keyword evidence="3" id="KW-0879">Wnt signaling pathway</keyword>